<name>A0A0A9GF04_ARUDO</name>
<dbReference type="AlphaFoldDB" id="A0A0A9GF04"/>
<protein>
    <submittedName>
        <fullName evidence="1">Uncharacterized protein</fullName>
    </submittedName>
</protein>
<accession>A0A0A9GF04</accession>
<evidence type="ECO:0000313" key="1">
    <source>
        <dbReference type="EMBL" id="JAE19258.1"/>
    </source>
</evidence>
<reference evidence="1" key="1">
    <citation type="submission" date="2014-09" db="EMBL/GenBank/DDBJ databases">
        <authorList>
            <person name="Magalhaes I.L.F."/>
            <person name="Oliveira U."/>
            <person name="Santos F.R."/>
            <person name="Vidigal T.H.D.A."/>
            <person name="Brescovit A.D."/>
            <person name="Santos A.J."/>
        </authorList>
    </citation>
    <scope>NUCLEOTIDE SEQUENCE</scope>
    <source>
        <tissue evidence="1">Shoot tissue taken approximately 20 cm above the soil surface</tissue>
    </source>
</reference>
<proteinExistence type="predicted"/>
<reference evidence="1" key="2">
    <citation type="journal article" date="2015" name="Data Brief">
        <title>Shoot transcriptome of the giant reed, Arundo donax.</title>
        <authorList>
            <person name="Barrero R.A."/>
            <person name="Guerrero F.D."/>
            <person name="Moolhuijzen P."/>
            <person name="Goolsby J.A."/>
            <person name="Tidwell J."/>
            <person name="Bellgard S.E."/>
            <person name="Bellgard M.I."/>
        </authorList>
    </citation>
    <scope>NUCLEOTIDE SEQUENCE</scope>
    <source>
        <tissue evidence="1">Shoot tissue taken approximately 20 cm above the soil surface</tissue>
    </source>
</reference>
<organism evidence="1">
    <name type="scientific">Arundo donax</name>
    <name type="common">Giant reed</name>
    <name type="synonym">Donax arundinaceus</name>
    <dbReference type="NCBI Taxonomy" id="35708"/>
    <lineage>
        <taxon>Eukaryota</taxon>
        <taxon>Viridiplantae</taxon>
        <taxon>Streptophyta</taxon>
        <taxon>Embryophyta</taxon>
        <taxon>Tracheophyta</taxon>
        <taxon>Spermatophyta</taxon>
        <taxon>Magnoliopsida</taxon>
        <taxon>Liliopsida</taxon>
        <taxon>Poales</taxon>
        <taxon>Poaceae</taxon>
        <taxon>PACMAD clade</taxon>
        <taxon>Arundinoideae</taxon>
        <taxon>Arundineae</taxon>
        <taxon>Arundo</taxon>
    </lineage>
</organism>
<sequence>MEIEYQVKLTDIAKIMIQYLNKVMDDLKSLQFVISGINAHAEVKACISLIHNSVPLPVYKIAQLGAPCQHQITYFFDDLCSLLLRIWSVPFCQPHLPLPADEKHKMYLTTKQKC</sequence>
<dbReference type="EMBL" id="GBRH01178638">
    <property type="protein sequence ID" value="JAE19258.1"/>
    <property type="molecule type" value="Transcribed_RNA"/>
</dbReference>